<dbReference type="InterPro" id="IPR011990">
    <property type="entry name" value="TPR-like_helical_dom_sf"/>
</dbReference>
<protein>
    <recommendedName>
        <fullName evidence="3">Tetratricopeptide repeat-containing protein</fullName>
    </recommendedName>
</protein>
<name>A0A1H6C8J3_9ACTN</name>
<dbReference type="Gene3D" id="1.25.40.10">
    <property type="entry name" value="Tetratricopeptide repeat domain"/>
    <property type="match status" value="2"/>
</dbReference>
<evidence type="ECO:0008006" key="3">
    <source>
        <dbReference type="Google" id="ProtNLM"/>
    </source>
</evidence>
<organism evidence="1 2">
    <name type="scientific">Actinacidiphila yanglinensis</name>
    <dbReference type="NCBI Taxonomy" id="310779"/>
    <lineage>
        <taxon>Bacteria</taxon>
        <taxon>Bacillati</taxon>
        <taxon>Actinomycetota</taxon>
        <taxon>Actinomycetes</taxon>
        <taxon>Kitasatosporales</taxon>
        <taxon>Streptomycetaceae</taxon>
        <taxon>Actinacidiphila</taxon>
    </lineage>
</organism>
<dbReference type="AlphaFoldDB" id="A0A1H6C8J3"/>
<dbReference type="Proteomes" id="UP000236754">
    <property type="component" value="Unassembled WGS sequence"/>
</dbReference>
<keyword evidence="2" id="KW-1185">Reference proteome</keyword>
<gene>
    <name evidence="1" type="ORF">SAMN05216223_108150</name>
</gene>
<dbReference type="SUPFAM" id="SSF48452">
    <property type="entry name" value="TPR-like"/>
    <property type="match status" value="2"/>
</dbReference>
<accession>A0A1H6C8J3</accession>
<evidence type="ECO:0000313" key="2">
    <source>
        <dbReference type="Proteomes" id="UP000236754"/>
    </source>
</evidence>
<sequence>MRRRDGRVATAERAKSVFQPVSPLAVTASITDLLRPENEVVPFRRRPESAELLRWCLTPQQQKVRLITGEGGVGKTRLAVQLGRDLVAGTWQTRWVRRGGEADAVRIAGELGQSVLLVVDYAETRTGLLQLVRAAASLPDQPPFRLLLLARSAGEWWEELLGSCDDSLSEALTASPPLALEAMPGSSCGEAFVDAVSAFAARLGLPPPDAVIADHEPNVVILALHAAALLAVVEQQGGSDVTAALGVGTEVFSRLLRHEARYWHQSARARALLLDPGVERRAVALGTWIGANSEATAADLLRHVPDLVASPELRGRTARWLRDLYPAGSDGRTDEHPEWLGSLQPDRLAERLIGELLADDPGPLRSLLAALESRRLLRALTIAVRAAQTDSRVTTWLQEALGAFPHVLVPPLITVAIETDPAVGRLIAQAVEEETDAATLLAFDSIIPGRTLALAEPAVVIARRIAHLASPGSSNRASRLIRLGTRLSNAGHDAEAIAAITDAVTIFRRLEAETPGEFTYELASSLMGLTGSLVRVGRSVEAVTSAQEAVTLLRVLADRDLSTYGRTFADTLVNHGGALFFVGRTEEALPALDEAVAIYRSLSVAGAGDGAVDVDSDDIAAALTFKSVCLGMLGRAEESCAISEAAVASYRRLAEENADAFGPLLPSGLLIHTALLLGCGRLQDALRAVEEAEAIYQSLVVDRPTAFNKDLAQVLAVRALCLEALGRTAAAREVLDLVVNICGRTATADAAVETADISGMLVEHATILERCGRPAEAELARGTAAALADRSASEFLTPHQP</sequence>
<reference evidence="1 2" key="1">
    <citation type="submission" date="2016-10" db="EMBL/GenBank/DDBJ databases">
        <authorList>
            <person name="de Groot N.N."/>
        </authorList>
    </citation>
    <scope>NUCLEOTIDE SEQUENCE [LARGE SCALE GENOMIC DNA]</scope>
    <source>
        <strain evidence="1 2">CGMCC 4.2023</strain>
    </source>
</reference>
<evidence type="ECO:0000313" key="1">
    <source>
        <dbReference type="EMBL" id="SEG69087.1"/>
    </source>
</evidence>
<dbReference type="EMBL" id="FNVU01000008">
    <property type="protein sequence ID" value="SEG69087.1"/>
    <property type="molecule type" value="Genomic_DNA"/>
</dbReference>
<proteinExistence type="predicted"/>